<name>A0A413K6I9_BACFG</name>
<protein>
    <submittedName>
        <fullName evidence="1">Uncharacterized protein</fullName>
    </submittedName>
</protein>
<reference evidence="1 2" key="1">
    <citation type="submission" date="2018-08" db="EMBL/GenBank/DDBJ databases">
        <title>A genome reference for cultivated species of the human gut microbiota.</title>
        <authorList>
            <person name="Zou Y."/>
            <person name="Xue W."/>
            <person name="Luo G."/>
        </authorList>
    </citation>
    <scope>NUCLEOTIDE SEQUENCE [LARGE SCALE GENOMIC DNA]</scope>
    <source>
        <strain evidence="1 2">OF01-1</strain>
    </source>
</reference>
<dbReference type="AlphaFoldDB" id="A0A413K6I9"/>
<sequence length="59" mass="7329">MFLIINFKQRYAKVRILARKYGTFLCFMFQMVRKKRSRKRESLFLLLDTQLKICTKMIY</sequence>
<proteinExistence type="predicted"/>
<gene>
    <name evidence="1" type="ORF">DXA27_01435</name>
</gene>
<comment type="caution">
    <text evidence="1">The sequence shown here is derived from an EMBL/GenBank/DDBJ whole genome shotgun (WGS) entry which is preliminary data.</text>
</comment>
<dbReference type="EMBL" id="QSDG01000001">
    <property type="protein sequence ID" value="RGY71883.1"/>
    <property type="molecule type" value="Genomic_DNA"/>
</dbReference>
<evidence type="ECO:0000313" key="2">
    <source>
        <dbReference type="Proteomes" id="UP000284614"/>
    </source>
</evidence>
<accession>A0A413K6I9</accession>
<dbReference type="Proteomes" id="UP000284614">
    <property type="component" value="Unassembled WGS sequence"/>
</dbReference>
<evidence type="ECO:0000313" key="1">
    <source>
        <dbReference type="EMBL" id="RGY71883.1"/>
    </source>
</evidence>
<organism evidence="1 2">
    <name type="scientific">Bacteroides fragilis</name>
    <dbReference type="NCBI Taxonomy" id="817"/>
    <lineage>
        <taxon>Bacteria</taxon>
        <taxon>Pseudomonadati</taxon>
        <taxon>Bacteroidota</taxon>
        <taxon>Bacteroidia</taxon>
        <taxon>Bacteroidales</taxon>
        <taxon>Bacteroidaceae</taxon>
        <taxon>Bacteroides</taxon>
    </lineage>
</organism>